<sequence>MQPIVTGLPTLIGACVAVGSGVDVFVDVGVGAVFVTEGVASVSLAQAESAVVSAATRAKLTRAREAKEGMQIF</sequence>
<gene>
    <name evidence="1" type="ORF">GCM10010979_03390</name>
</gene>
<accession>A0A916SDB5</accession>
<evidence type="ECO:0000313" key="2">
    <source>
        <dbReference type="Proteomes" id="UP000606922"/>
    </source>
</evidence>
<reference evidence="1" key="2">
    <citation type="submission" date="2020-09" db="EMBL/GenBank/DDBJ databases">
        <authorList>
            <person name="Sun Q."/>
            <person name="Zhou Y."/>
        </authorList>
    </citation>
    <scope>NUCLEOTIDE SEQUENCE</scope>
    <source>
        <strain evidence="1">CGMCC 1.12813</strain>
    </source>
</reference>
<comment type="caution">
    <text evidence="1">The sequence shown here is derived from an EMBL/GenBank/DDBJ whole genome shotgun (WGS) entry which is preliminary data.</text>
</comment>
<evidence type="ECO:0000313" key="1">
    <source>
        <dbReference type="EMBL" id="GGA92036.1"/>
    </source>
</evidence>
<dbReference type="AlphaFoldDB" id="A0A916SDB5"/>
<dbReference type="Proteomes" id="UP000606922">
    <property type="component" value="Unassembled WGS sequence"/>
</dbReference>
<proteinExistence type="predicted"/>
<protein>
    <submittedName>
        <fullName evidence="1">Uncharacterized protein</fullName>
    </submittedName>
</protein>
<organism evidence="1 2">
    <name type="scientific">Conyzicola nivalis</name>
    <dbReference type="NCBI Taxonomy" id="1477021"/>
    <lineage>
        <taxon>Bacteria</taxon>
        <taxon>Bacillati</taxon>
        <taxon>Actinomycetota</taxon>
        <taxon>Actinomycetes</taxon>
        <taxon>Micrococcales</taxon>
        <taxon>Microbacteriaceae</taxon>
        <taxon>Conyzicola</taxon>
    </lineage>
</organism>
<reference evidence="1" key="1">
    <citation type="journal article" date="2014" name="Int. J. Syst. Evol. Microbiol.">
        <title>Complete genome sequence of Corynebacterium casei LMG S-19264T (=DSM 44701T), isolated from a smear-ripened cheese.</title>
        <authorList>
            <consortium name="US DOE Joint Genome Institute (JGI-PGF)"/>
            <person name="Walter F."/>
            <person name="Albersmeier A."/>
            <person name="Kalinowski J."/>
            <person name="Ruckert C."/>
        </authorList>
    </citation>
    <scope>NUCLEOTIDE SEQUENCE</scope>
    <source>
        <strain evidence="1">CGMCC 1.12813</strain>
    </source>
</reference>
<dbReference type="EMBL" id="BMGB01000001">
    <property type="protein sequence ID" value="GGA92036.1"/>
    <property type="molecule type" value="Genomic_DNA"/>
</dbReference>
<name>A0A916SDB5_9MICO</name>
<keyword evidence="2" id="KW-1185">Reference proteome</keyword>